<dbReference type="AlphaFoldDB" id="A0A1H9ZIX5"/>
<dbReference type="RefSeq" id="WP_090439017.1">
    <property type="nucleotide sequence ID" value="NZ_FOHU01000002.1"/>
</dbReference>
<gene>
    <name evidence="2" type="ORF">SAMN05660297_00562</name>
</gene>
<dbReference type="STRING" id="426128.SAMN05660297_00562"/>
<dbReference type="Pfam" id="PF01797">
    <property type="entry name" value="Y1_Tnp"/>
    <property type="match status" value="1"/>
</dbReference>
<proteinExistence type="predicted"/>
<sequence length="278" mass="33218">MGRKPRIEYKGGVYHVIQRGNNREYIFEKDKDKAYLLELVKEYKEMLNFHFYGFALMNNHYHFIIKTLDTPLQKIMHRINNKYSKYYNYRNSRTGHVFENRYKGILVMEDSYILSLLRYIHQNPVRAKLCNKVRDYGWSSDSYYRRNEKGEIVDIDFVLNIFSKNRYQAIKAYGGFMDMEKMEEGSVFEEVEAIGEGQEKAVEETVASIERKSLEDLLYEVTKDRTLYEEIKKGSRKRNLTNFKQQYIQQALAANYTMKEIGESLSISETSVFKMYHR</sequence>
<dbReference type="InterPro" id="IPR036515">
    <property type="entry name" value="Transposase_17_sf"/>
</dbReference>
<reference evidence="2 3" key="1">
    <citation type="submission" date="2016-10" db="EMBL/GenBank/DDBJ databases">
        <authorList>
            <person name="de Groot N.N."/>
        </authorList>
    </citation>
    <scope>NUCLEOTIDE SEQUENCE [LARGE SCALE GENOMIC DNA]</scope>
    <source>
        <strain evidence="2 3">DSM 18979</strain>
    </source>
</reference>
<dbReference type="OrthoDB" id="9788881at2"/>
<dbReference type="InterPro" id="IPR002686">
    <property type="entry name" value="Transposase_17"/>
</dbReference>
<dbReference type="PANTHER" id="PTHR34322:SF2">
    <property type="entry name" value="TRANSPOSASE IS200-LIKE DOMAIN-CONTAINING PROTEIN"/>
    <property type="match status" value="1"/>
</dbReference>
<accession>A0A1H9ZIX5</accession>
<evidence type="ECO:0000313" key="2">
    <source>
        <dbReference type="EMBL" id="SES81283.1"/>
    </source>
</evidence>
<protein>
    <submittedName>
        <fullName evidence="2">REP element-mobilizing transposase RayT</fullName>
    </submittedName>
</protein>
<evidence type="ECO:0000259" key="1">
    <source>
        <dbReference type="SMART" id="SM01321"/>
    </source>
</evidence>
<dbReference type="SUPFAM" id="SSF143422">
    <property type="entry name" value="Transposase IS200-like"/>
    <property type="match status" value="1"/>
</dbReference>
<dbReference type="SMART" id="SM01321">
    <property type="entry name" value="Y1_Tnp"/>
    <property type="match status" value="1"/>
</dbReference>
<dbReference type="GO" id="GO:0003677">
    <property type="term" value="F:DNA binding"/>
    <property type="evidence" value="ECO:0007669"/>
    <property type="project" value="InterPro"/>
</dbReference>
<dbReference type="Proteomes" id="UP000199568">
    <property type="component" value="Unassembled WGS sequence"/>
</dbReference>
<feature type="domain" description="Transposase IS200-like" evidence="1">
    <location>
        <begin position="9"/>
        <end position="123"/>
    </location>
</feature>
<dbReference type="PANTHER" id="PTHR34322">
    <property type="entry name" value="TRANSPOSASE, Y1_TNP DOMAIN-CONTAINING"/>
    <property type="match status" value="1"/>
</dbReference>
<name>A0A1H9ZIX5_9FIRM</name>
<dbReference type="GO" id="GO:0004803">
    <property type="term" value="F:transposase activity"/>
    <property type="evidence" value="ECO:0007669"/>
    <property type="project" value="InterPro"/>
</dbReference>
<keyword evidence="3" id="KW-1185">Reference proteome</keyword>
<dbReference type="GO" id="GO:0006313">
    <property type="term" value="P:DNA transposition"/>
    <property type="evidence" value="ECO:0007669"/>
    <property type="project" value="InterPro"/>
</dbReference>
<organism evidence="2 3">
    <name type="scientific">Natronincola peptidivorans</name>
    <dbReference type="NCBI Taxonomy" id="426128"/>
    <lineage>
        <taxon>Bacteria</taxon>
        <taxon>Bacillati</taxon>
        <taxon>Bacillota</taxon>
        <taxon>Clostridia</taxon>
        <taxon>Peptostreptococcales</taxon>
        <taxon>Natronincolaceae</taxon>
        <taxon>Natronincola</taxon>
    </lineage>
</organism>
<dbReference type="Gene3D" id="3.30.70.1290">
    <property type="entry name" value="Transposase IS200-like"/>
    <property type="match status" value="1"/>
</dbReference>
<dbReference type="EMBL" id="FOHU01000002">
    <property type="protein sequence ID" value="SES81283.1"/>
    <property type="molecule type" value="Genomic_DNA"/>
</dbReference>
<evidence type="ECO:0000313" key="3">
    <source>
        <dbReference type="Proteomes" id="UP000199568"/>
    </source>
</evidence>